<feature type="chain" id="PRO_5004935070" description="FAD/NAD(P)-binding domain-containing protein" evidence="1">
    <location>
        <begin position="18"/>
        <end position="423"/>
    </location>
</feature>
<feature type="domain" description="FAD/NAD(P)-binding" evidence="2">
    <location>
        <begin position="44"/>
        <end position="332"/>
    </location>
</feature>
<name>W9YM38_9EURO</name>
<dbReference type="GO" id="GO:0050660">
    <property type="term" value="F:flavin adenine dinucleotide binding"/>
    <property type="evidence" value="ECO:0007669"/>
    <property type="project" value="TreeGrafter"/>
</dbReference>
<organism evidence="3 4">
    <name type="scientific">Capronia coronata CBS 617.96</name>
    <dbReference type="NCBI Taxonomy" id="1182541"/>
    <lineage>
        <taxon>Eukaryota</taxon>
        <taxon>Fungi</taxon>
        <taxon>Dikarya</taxon>
        <taxon>Ascomycota</taxon>
        <taxon>Pezizomycotina</taxon>
        <taxon>Eurotiomycetes</taxon>
        <taxon>Chaetothyriomycetidae</taxon>
        <taxon>Chaetothyriales</taxon>
        <taxon>Herpotrichiellaceae</taxon>
        <taxon>Capronia</taxon>
    </lineage>
</organism>
<proteinExistence type="predicted"/>
<dbReference type="STRING" id="1182541.W9YM38"/>
<dbReference type="PANTHER" id="PTHR43735:SF5">
    <property type="entry name" value="FAD_NAD(P)-BINDING DOMAIN-CONTAINING PROTEIN"/>
    <property type="match status" value="1"/>
</dbReference>
<dbReference type="InterPro" id="IPR036188">
    <property type="entry name" value="FAD/NAD-bd_sf"/>
</dbReference>
<dbReference type="PRINTS" id="PR00368">
    <property type="entry name" value="FADPNR"/>
</dbReference>
<sequence length="423" mass="46313">MLQRVYLALKLAGLVLSLRCQQLTHIIAAKIHRLTYKAVDHPKNVVVVGGSFAGFFLAKHLAESLPTGWRVILIEKKSHYHFTWNFPRISVVPGHDTKAFVPYPRQLSTAPDGVYQFRQANVIAIDLQKVTLADGATIDYEYLAIATGSQARYPAKLDANEKGECIHFFQDQQRRVAAAKDIVVVGGGAAGVEVAGDIKTKYPDKNVTLVHSRDHLLNNFGQGLHDIAKKALEEMGVHLYLGERVVSGLDSEPPTQVTLRSGKALQCDHLIKCTGQSAQSSLIKQFSPASVAPSGAILIEKTLQMKNAPSPRVFALGDVIDVPGPKMGRAASVQGFHVADNIVRSIKHKPLKEYKPTLIDTSIDLTLGLGKNVMYIDDFGRRDTSFNSKTTEELHAARAWEVMGMKPYHDPAEEEAAALKPSA</sequence>
<dbReference type="SUPFAM" id="SSF51905">
    <property type="entry name" value="FAD/NAD(P)-binding domain"/>
    <property type="match status" value="1"/>
</dbReference>
<dbReference type="OrthoDB" id="202203at2759"/>
<dbReference type="GO" id="GO:0004174">
    <property type="term" value="F:electron-transferring-flavoprotein dehydrogenase activity"/>
    <property type="evidence" value="ECO:0007669"/>
    <property type="project" value="TreeGrafter"/>
</dbReference>
<dbReference type="PRINTS" id="PR00469">
    <property type="entry name" value="PNDRDTASEII"/>
</dbReference>
<dbReference type="AlphaFoldDB" id="W9YM38"/>
<dbReference type="Proteomes" id="UP000019484">
    <property type="component" value="Unassembled WGS sequence"/>
</dbReference>
<feature type="signal peptide" evidence="1">
    <location>
        <begin position="1"/>
        <end position="17"/>
    </location>
</feature>
<accession>W9YM38</accession>
<gene>
    <name evidence="3" type="ORF">A1O1_03849</name>
</gene>
<keyword evidence="1" id="KW-0732">Signal</keyword>
<reference evidence="3 4" key="1">
    <citation type="submission" date="2013-03" db="EMBL/GenBank/DDBJ databases">
        <title>The Genome Sequence of Capronia coronata CBS 617.96.</title>
        <authorList>
            <consortium name="The Broad Institute Genomics Platform"/>
            <person name="Cuomo C."/>
            <person name="de Hoog S."/>
            <person name="Gorbushina A."/>
            <person name="Walker B."/>
            <person name="Young S.K."/>
            <person name="Zeng Q."/>
            <person name="Gargeya S."/>
            <person name="Fitzgerald M."/>
            <person name="Haas B."/>
            <person name="Abouelleil A."/>
            <person name="Allen A.W."/>
            <person name="Alvarado L."/>
            <person name="Arachchi H.M."/>
            <person name="Berlin A.M."/>
            <person name="Chapman S.B."/>
            <person name="Gainer-Dewar J."/>
            <person name="Goldberg J."/>
            <person name="Griggs A."/>
            <person name="Gujja S."/>
            <person name="Hansen M."/>
            <person name="Howarth C."/>
            <person name="Imamovic A."/>
            <person name="Ireland A."/>
            <person name="Larimer J."/>
            <person name="McCowan C."/>
            <person name="Murphy C."/>
            <person name="Pearson M."/>
            <person name="Poon T.W."/>
            <person name="Priest M."/>
            <person name="Roberts A."/>
            <person name="Saif S."/>
            <person name="Shea T."/>
            <person name="Sisk P."/>
            <person name="Sykes S."/>
            <person name="Wortman J."/>
            <person name="Nusbaum C."/>
            <person name="Birren B."/>
        </authorList>
    </citation>
    <scope>NUCLEOTIDE SEQUENCE [LARGE SCALE GENOMIC DNA]</scope>
    <source>
        <strain evidence="3 4">CBS 617.96</strain>
    </source>
</reference>
<dbReference type="eggNOG" id="KOG1336">
    <property type="taxonomic scope" value="Eukaryota"/>
</dbReference>
<protein>
    <recommendedName>
        <fullName evidence="2">FAD/NAD(P)-binding domain-containing protein</fullName>
    </recommendedName>
</protein>
<evidence type="ECO:0000313" key="3">
    <source>
        <dbReference type="EMBL" id="EXJ90745.1"/>
    </source>
</evidence>
<dbReference type="Gene3D" id="3.50.50.100">
    <property type="match status" value="1"/>
</dbReference>
<dbReference type="PANTHER" id="PTHR43735">
    <property type="entry name" value="APOPTOSIS-INDUCING FACTOR 1"/>
    <property type="match status" value="1"/>
</dbReference>
<dbReference type="InterPro" id="IPR023753">
    <property type="entry name" value="FAD/NAD-binding_dom"/>
</dbReference>
<dbReference type="EMBL" id="AMWN01000003">
    <property type="protein sequence ID" value="EXJ90745.1"/>
    <property type="molecule type" value="Genomic_DNA"/>
</dbReference>
<dbReference type="Pfam" id="PF07992">
    <property type="entry name" value="Pyr_redox_2"/>
    <property type="match status" value="1"/>
</dbReference>
<evidence type="ECO:0000259" key="2">
    <source>
        <dbReference type="Pfam" id="PF07992"/>
    </source>
</evidence>
<dbReference type="RefSeq" id="XP_007722939.1">
    <property type="nucleotide sequence ID" value="XM_007724749.1"/>
</dbReference>
<evidence type="ECO:0000256" key="1">
    <source>
        <dbReference type="SAM" id="SignalP"/>
    </source>
</evidence>
<dbReference type="GO" id="GO:0005737">
    <property type="term" value="C:cytoplasm"/>
    <property type="evidence" value="ECO:0007669"/>
    <property type="project" value="TreeGrafter"/>
</dbReference>
<comment type="caution">
    <text evidence="3">The sequence shown here is derived from an EMBL/GenBank/DDBJ whole genome shotgun (WGS) entry which is preliminary data.</text>
</comment>
<evidence type="ECO:0000313" key="4">
    <source>
        <dbReference type="Proteomes" id="UP000019484"/>
    </source>
</evidence>
<keyword evidence="4" id="KW-1185">Reference proteome</keyword>
<dbReference type="HOGENOM" id="CLU_019845_0_0_1"/>
<dbReference type="GeneID" id="19158738"/>